<evidence type="ECO:0000259" key="9">
    <source>
        <dbReference type="PROSITE" id="PS51495"/>
    </source>
</evidence>
<dbReference type="Pfam" id="PF04157">
    <property type="entry name" value="EAP30"/>
    <property type="match status" value="1"/>
</dbReference>
<dbReference type="EMBL" id="SSOP01000031">
    <property type="protein sequence ID" value="KAB5593724.1"/>
    <property type="molecule type" value="Genomic_DNA"/>
</dbReference>
<dbReference type="Gene3D" id="2.30.30.380">
    <property type="entry name" value="Zn-finger domain of Sec23/24"/>
    <property type="match status" value="1"/>
</dbReference>
<comment type="subcellular location">
    <subcellularLocation>
        <location evidence="7">Cytoplasm</location>
    </subcellularLocation>
    <subcellularLocation>
        <location evidence="7">Endosome</location>
    </subcellularLocation>
</comment>
<evidence type="ECO:0000256" key="7">
    <source>
        <dbReference type="RuleBase" id="RU367095"/>
    </source>
</evidence>
<dbReference type="InterPro" id="IPR036388">
    <property type="entry name" value="WH-like_DNA-bd_sf"/>
</dbReference>
<evidence type="ECO:0000256" key="6">
    <source>
        <dbReference type="ARBA" id="ARBA00022927"/>
    </source>
</evidence>
<feature type="compositionally biased region" description="Low complexity" evidence="8">
    <location>
        <begin position="182"/>
        <end position="198"/>
    </location>
</feature>
<evidence type="ECO:0000256" key="5">
    <source>
        <dbReference type="ARBA" id="ARBA00022833"/>
    </source>
</evidence>
<sequence>MNRHFRRLDGTIPAAALLYEDEQLVASQDGVGLYDGKEKTPNHQNGVIHITSHRLIYIDNVYPRKFSASCNLSRVKQTDVYAGFLKSSPKVILYLSSHEDKENSNPEVVVSTTGNEEELELEGGKEGWVCPICSYNNPPSASDTSAPVCVLCGVPKNDEIPMPQQFRSMRASKMSRPALDIPTSSSLPSSSFSSTPTSPAAPNGEIACPACTFFNHPSMTHCEICSTPLGNVVVRSPRPTKAINSSPVTPARTRSTTPATSPATPDPNARDMIKISFRKGGDKVWYAALKRTLLAKAWARVPANKVTPQARGIHGILQSVEINAQTTHDDMEDALKDLEALMSKAKEMADYAKLLNQKLTQQEEEDRRRRTESGFSSNNDPAPSDSETTFIRSSLARLGLPTDAVTQDMVADEKAYHLELAKELGGLLLGGHGGKGGKARESDKRGIGIMKDSRGIVGLDEVWGAWNRARGVALLPPSTLLKVVPILPSYTTPPIHMRTLRSGLRVLHTPDYTREAFAKRVDFLLRECFPVGKTTFQIAVAENEGPEYQNEGLTVDRVKSEGAGVSLAMVQEMIECAEEDGAVVRDLGPGGTGELRWLPNLFVEYVWDGD</sequence>
<dbReference type="InterPro" id="IPR040608">
    <property type="entry name" value="Snf8/Vps36"/>
</dbReference>
<comment type="caution">
    <text evidence="10">The sequence shown here is derived from an EMBL/GenBank/DDBJ whole genome shotgun (WGS) entry which is preliminary data.</text>
</comment>
<organism evidence="10 11">
    <name type="scientific">Ceratobasidium theobromae</name>
    <dbReference type="NCBI Taxonomy" id="1582974"/>
    <lineage>
        <taxon>Eukaryota</taxon>
        <taxon>Fungi</taxon>
        <taxon>Dikarya</taxon>
        <taxon>Basidiomycota</taxon>
        <taxon>Agaricomycotina</taxon>
        <taxon>Agaricomycetes</taxon>
        <taxon>Cantharellales</taxon>
        <taxon>Ceratobasidiaceae</taxon>
        <taxon>Ceratobasidium</taxon>
    </lineage>
</organism>
<feature type="compositionally biased region" description="Polar residues" evidence="8">
    <location>
        <begin position="373"/>
        <end position="388"/>
    </location>
</feature>
<dbReference type="InterPro" id="IPR011993">
    <property type="entry name" value="PH-like_dom_sf"/>
</dbReference>
<evidence type="ECO:0000313" key="10">
    <source>
        <dbReference type="EMBL" id="KAB5593724.1"/>
    </source>
</evidence>
<dbReference type="OrthoDB" id="271448at2759"/>
<keyword evidence="7" id="KW-0967">Endosome</keyword>
<evidence type="ECO:0000313" key="11">
    <source>
        <dbReference type="Proteomes" id="UP000383932"/>
    </source>
</evidence>
<dbReference type="GO" id="GO:0043328">
    <property type="term" value="P:protein transport to vacuole involved in ubiquitin-dependent protein catabolic process via the multivesicular body sorting pathway"/>
    <property type="evidence" value="ECO:0007669"/>
    <property type="project" value="UniProtKB-UniRule"/>
</dbReference>
<dbReference type="SUPFAM" id="SSF50729">
    <property type="entry name" value="PH domain-like"/>
    <property type="match status" value="2"/>
</dbReference>
<feature type="region of interest" description="Disordered" evidence="8">
    <location>
        <begin position="238"/>
        <end position="270"/>
    </location>
</feature>
<dbReference type="GO" id="GO:0043130">
    <property type="term" value="F:ubiquitin binding"/>
    <property type="evidence" value="ECO:0007669"/>
    <property type="project" value="UniProtKB-UniRule"/>
</dbReference>
<evidence type="ECO:0000256" key="4">
    <source>
        <dbReference type="ARBA" id="ARBA00022771"/>
    </source>
</evidence>
<protein>
    <recommendedName>
        <fullName evidence="7">Vacuolar protein-sorting-associated protein 36</fullName>
    </recommendedName>
    <alternativeName>
        <fullName evidence="7">ESCRT-II complex subunit VPS36</fullName>
    </alternativeName>
</protein>
<feature type="compositionally biased region" description="Low complexity" evidence="8">
    <location>
        <begin position="245"/>
        <end position="267"/>
    </location>
</feature>
<dbReference type="Pfam" id="PF16988">
    <property type="entry name" value="Vps36-NZF-N"/>
    <property type="match status" value="1"/>
</dbReference>
<feature type="domain" description="GLUE N-terminal" evidence="9">
    <location>
        <begin position="8"/>
        <end position="305"/>
    </location>
</feature>
<dbReference type="Gene3D" id="6.10.140.260">
    <property type="match status" value="1"/>
</dbReference>
<dbReference type="InterPro" id="IPR037855">
    <property type="entry name" value="Vps36"/>
</dbReference>
<gene>
    <name evidence="10" type="ORF">CTheo_2804</name>
</gene>
<accession>A0A5N5QPU9</accession>
<dbReference type="Pfam" id="PF00641">
    <property type="entry name" value="Zn_ribbon_RanBP"/>
    <property type="match status" value="1"/>
</dbReference>
<comment type="function">
    <text evidence="7">Component of the ESCRT-II complex (endosomal sorting complex required for transport II), which is required for multivesicular body (MVB) formation and sorting of endosomal cargo proteins into MVBs.</text>
</comment>
<dbReference type="InterPro" id="IPR036390">
    <property type="entry name" value="WH_DNA-bd_sf"/>
</dbReference>
<dbReference type="PANTHER" id="PTHR13128">
    <property type="entry name" value="VACUOLAR PROTEIN-SORTING-ASSOCIATED PROTEIN 36"/>
    <property type="match status" value="1"/>
</dbReference>
<dbReference type="Proteomes" id="UP000383932">
    <property type="component" value="Unassembled WGS sequence"/>
</dbReference>
<dbReference type="GO" id="GO:0000814">
    <property type="term" value="C:ESCRT II complex"/>
    <property type="evidence" value="ECO:0007669"/>
    <property type="project" value="UniProtKB-UniRule"/>
</dbReference>
<dbReference type="GO" id="GO:0032266">
    <property type="term" value="F:phosphatidylinositol-3-phosphate binding"/>
    <property type="evidence" value="ECO:0007669"/>
    <property type="project" value="UniProtKB-UniRule"/>
</dbReference>
<comment type="subunit">
    <text evidence="7">Component of the endosomal sorting complex required for transport II (ESCRT-II).</text>
</comment>
<dbReference type="GO" id="GO:0008270">
    <property type="term" value="F:zinc ion binding"/>
    <property type="evidence" value="ECO:0007669"/>
    <property type="project" value="UniProtKB-KW"/>
</dbReference>
<dbReference type="InterPro" id="IPR001876">
    <property type="entry name" value="Znf_RanBP2"/>
</dbReference>
<keyword evidence="2 7" id="KW-0813">Transport</keyword>
<dbReference type="SMART" id="SM00547">
    <property type="entry name" value="ZnF_RBZ"/>
    <property type="match status" value="2"/>
</dbReference>
<keyword evidence="5" id="KW-0862">Zinc</keyword>
<feature type="region of interest" description="Disordered" evidence="8">
    <location>
        <begin position="358"/>
        <end position="388"/>
    </location>
</feature>
<dbReference type="InterPro" id="IPR021648">
    <property type="entry name" value="GLUE_dom"/>
</dbReference>
<keyword evidence="3" id="KW-0479">Metal-binding</keyword>
<keyword evidence="7" id="KW-0963">Cytoplasm</keyword>
<evidence type="ECO:0000256" key="8">
    <source>
        <dbReference type="SAM" id="MobiDB-lite"/>
    </source>
</evidence>
<keyword evidence="4" id="KW-0863">Zinc-finger</keyword>
<proteinExistence type="inferred from homology"/>
<evidence type="ECO:0000256" key="2">
    <source>
        <dbReference type="ARBA" id="ARBA00022448"/>
    </source>
</evidence>
<evidence type="ECO:0000256" key="3">
    <source>
        <dbReference type="ARBA" id="ARBA00022723"/>
    </source>
</evidence>
<keyword evidence="11" id="KW-1185">Reference proteome</keyword>
<dbReference type="PANTHER" id="PTHR13128:SF12">
    <property type="entry name" value="VACUOLAR PROTEIN-SORTING-ASSOCIATED PROTEIN 36"/>
    <property type="match status" value="1"/>
</dbReference>
<evidence type="ECO:0000256" key="1">
    <source>
        <dbReference type="ARBA" id="ARBA00009697"/>
    </source>
</evidence>
<dbReference type="GO" id="GO:0031902">
    <property type="term" value="C:late endosome membrane"/>
    <property type="evidence" value="ECO:0007669"/>
    <property type="project" value="UniProtKB-UniRule"/>
</dbReference>
<comment type="similarity">
    <text evidence="1 7">Belongs to the VPS36 family.</text>
</comment>
<dbReference type="PROSITE" id="PS51495">
    <property type="entry name" value="GLUE"/>
    <property type="match status" value="1"/>
</dbReference>
<feature type="region of interest" description="Disordered" evidence="8">
    <location>
        <begin position="170"/>
        <end position="199"/>
    </location>
</feature>
<dbReference type="Gene3D" id="2.30.29.30">
    <property type="entry name" value="Pleckstrin-homology domain (PH domain)/Phosphotyrosine-binding domain (PTB)"/>
    <property type="match status" value="2"/>
</dbReference>
<keyword evidence="6 7" id="KW-0653">Protein transport</keyword>
<dbReference type="Pfam" id="PF11605">
    <property type="entry name" value="Vps36_ESCRT-II"/>
    <property type="match status" value="1"/>
</dbReference>
<dbReference type="InterPro" id="IPR031558">
    <property type="entry name" value="Vps36-NZF-N"/>
</dbReference>
<name>A0A5N5QPU9_9AGAM</name>
<reference evidence="10 11" key="1">
    <citation type="journal article" date="2019" name="Fungal Biol. Biotechnol.">
        <title>Draft genome sequence of fastidious pathogen Ceratobasidium theobromae, which causes vascular-streak dieback in Theobroma cacao.</title>
        <authorList>
            <person name="Ali S.S."/>
            <person name="Asman A."/>
            <person name="Shao J."/>
            <person name="Firmansyah A.P."/>
            <person name="Susilo A.W."/>
            <person name="Rosmana A."/>
            <person name="McMahon P."/>
            <person name="Junaid M."/>
            <person name="Guest D."/>
            <person name="Kheng T.Y."/>
            <person name="Meinhardt L.W."/>
            <person name="Bailey B.A."/>
        </authorList>
    </citation>
    <scope>NUCLEOTIDE SEQUENCE [LARGE SCALE GENOMIC DNA]</scope>
    <source>
        <strain evidence="10 11">CT2</strain>
    </source>
</reference>
<dbReference type="AlphaFoldDB" id="A0A5N5QPU9"/>
<dbReference type="SUPFAM" id="SSF46785">
    <property type="entry name" value="Winged helix' DNA-binding domain"/>
    <property type="match status" value="2"/>
</dbReference>
<dbReference type="Gene3D" id="1.10.10.10">
    <property type="entry name" value="Winged helix-like DNA-binding domain superfamily/Winged helix DNA-binding domain"/>
    <property type="match status" value="2"/>
</dbReference>